<feature type="transmembrane region" description="Helical" evidence="1">
    <location>
        <begin position="244"/>
        <end position="263"/>
    </location>
</feature>
<organism evidence="3 4">
    <name type="scientific">Pseudogemmobacter lacusdianii</name>
    <dbReference type="NCBI Taxonomy" id="3069608"/>
    <lineage>
        <taxon>Bacteria</taxon>
        <taxon>Pseudomonadati</taxon>
        <taxon>Pseudomonadota</taxon>
        <taxon>Alphaproteobacteria</taxon>
        <taxon>Rhodobacterales</taxon>
        <taxon>Paracoccaceae</taxon>
        <taxon>Pseudogemmobacter</taxon>
    </lineage>
</organism>
<feature type="domain" description="EamA" evidence="2">
    <location>
        <begin position="13"/>
        <end position="147"/>
    </location>
</feature>
<sequence>MNASLAASKNPRLGILLMVLTVAIFAIQDGFSRSLAEAYNTPMVVMIRYWVFASFVIFMATRRPEGFRAAVSSKQLPAHFLRGVLLVVEICFMMLAYTMIGLIETHAIFAICPLMVVALSGPILGERMSWQRWAAVAAGLLGMLVILRPGAGVFSWASLLPFGAALLFALYSVLSRLTTRSEPTFPSLFWPAVLGAVLMTFVGMPSLEPVSPQYILPLALYCGMSILSHWLLLKTYEQIQAAQVQPYAYLQIVFASVIGMLFFGEVLALPIVIGAGIIVMAGLFALSQERRT</sequence>
<evidence type="ECO:0000313" key="4">
    <source>
        <dbReference type="Proteomes" id="UP001239680"/>
    </source>
</evidence>
<dbReference type="SUPFAM" id="SSF103481">
    <property type="entry name" value="Multidrug resistance efflux transporter EmrE"/>
    <property type="match status" value="2"/>
</dbReference>
<keyword evidence="1" id="KW-0812">Transmembrane</keyword>
<feature type="transmembrane region" description="Helical" evidence="1">
    <location>
        <begin position="185"/>
        <end position="202"/>
    </location>
</feature>
<feature type="transmembrane region" description="Helical" evidence="1">
    <location>
        <begin position="214"/>
        <end position="232"/>
    </location>
</feature>
<dbReference type="Proteomes" id="UP001239680">
    <property type="component" value="Unassembled WGS sequence"/>
</dbReference>
<dbReference type="EMBL" id="JAVDBT010000007">
    <property type="protein sequence ID" value="MDQ2066456.1"/>
    <property type="molecule type" value="Genomic_DNA"/>
</dbReference>
<evidence type="ECO:0000259" key="2">
    <source>
        <dbReference type="Pfam" id="PF00892"/>
    </source>
</evidence>
<feature type="transmembrane region" description="Helical" evidence="1">
    <location>
        <begin position="12"/>
        <end position="31"/>
    </location>
</feature>
<evidence type="ECO:0000256" key="1">
    <source>
        <dbReference type="SAM" id="Phobius"/>
    </source>
</evidence>
<feature type="transmembrane region" description="Helical" evidence="1">
    <location>
        <begin position="80"/>
        <end position="100"/>
    </location>
</feature>
<keyword evidence="1" id="KW-1133">Transmembrane helix</keyword>
<feature type="transmembrane region" description="Helical" evidence="1">
    <location>
        <begin position="106"/>
        <end position="123"/>
    </location>
</feature>
<proteinExistence type="predicted"/>
<name>A0ABU0VXG9_9RHOB</name>
<dbReference type="InterPro" id="IPR000620">
    <property type="entry name" value="EamA_dom"/>
</dbReference>
<feature type="transmembrane region" description="Helical" evidence="1">
    <location>
        <begin position="153"/>
        <end position="173"/>
    </location>
</feature>
<comment type="caution">
    <text evidence="3">The sequence shown here is derived from an EMBL/GenBank/DDBJ whole genome shotgun (WGS) entry which is preliminary data.</text>
</comment>
<evidence type="ECO:0000313" key="3">
    <source>
        <dbReference type="EMBL" id="MDQ2066456.1"/>
    </source>
</evidence>
<accession>A0ABU0VXG9</accession>
<feature type="transmembrane region" description="Helical" evidence="1">
    <location>
        <begin position="43"/>
        <end position="60"/>
    </location>
</feature>
<feature type="transmembrane region" description="Helical" evidence="1">
    <location>
        <begin position="269"/>
        <end position="286"/>
    </location>
</feature>
<dbReference type="InterPro" id="IPR037185">
    <property type="entry name" value="EmrE-like"/>
</dbReference>
<feature type="transmembrane region" description="Helical" evidence="1">
    <location>
        <begin position="130"/>
        <end position="147"/>
    </location>
</feature>
<dbReference type="PANTHER" id="PTHR22911">
    <property type="entry name" value="ACYL-MALONYL CONDENSING ENZYME-RELATED"/>
    <property type="match status" value="1"/>
</dbReference>
<protein>
    <submittedName>
        <fullName evidence="3">DMT family transporter</fullName>
    </submittedName>
</protein>
<dbReference type="Pfam" id="PF00892">
    <property type="entry name" value="EamA"/>
    <property type="match status" value="2"/>
</dbReference>
<feature type="domain" description="EamA" evidence="2">
    <location>
        <begin position="156"/>
        <end position="283"/>
    </location>
</feature>
<dbReference type="PANTHER" id="PTHR22911:SF103">
    <property type="entry name" value="BLR2811 PROTEIN"/>
    <property type="match status" value="1"/>
</dbReference>
<dbReference type="RefSeq" id="WP_306680153.1">
    <property type="nucleotide sequence ID" value="NZ_JAVDBT010000007.1"/>
</dbReference>
<keyword evidence="1" id="KW-0472">Membrane</keyword>
<reference evidence="3 4" key="1">
    <citation type="submission" date="2023-08" db="EMBL/GenBank/DDBJ databases">
        <title>Characterization of two Paracoccaceae strains isolated from Phycosphere and proposal of Xinfangfangia lacusdiani sp. nov.</title>
        <authorList>
            <person name="Deng Y."/>
            <person name="Zhang Y.Q."/>
        </authorList>
    </citation>
    <scope>NUCLEOTIDE SEQUENCE [LARGE SCALE GENOMIC DNA]</scope>
    <source>
        <strain evidence="3 4">CPCC 101601</strain>
    </source>
</reference>
<gene>
    <name evidence="3" type="ORF">Q9295_08730</name>
</gene>
<keyword evidence="4" id="KW-1185">Reference proteome</keyword>